<dbReference type="EMBL" id="JASCZI010211589">
    <property type="protein sequence ID" value="MED6194831.1"/>
    <property type="molecule type" value="Genomic_DNA"/>
</dbReference>
<comment type="caution">
    <text evidence="2">The sequence shown here is derived from an EMBL/GenBank/DDBJ whole genome shotgun (WGS) entry which is preliminary data.</text>
</comment>
<keyword evidence="3" id="KW-1185">Reference proteome</keyword>
<evidence type="ECO:0000256" key="1">
    <source>
        <dbReference type="SAM" id="MobiDB-lite"/>
    </source>
</evidence>
<sequence length="247" mass="27677">MSHSNLVVGTLYPDGEMKTGADGIGFACPNPILCYIQRVDTLDELKNFILRTMGAVGRKHVRRIAYRLLNILPPLEYKFKIFWVEGDVHVRALFELHQRYDPRQVIEPLVETRDAIRSEAGPSCTWAAYFRTLGIEKYLGKAKESIGSKIHEKEAAQTEFAFITYLGSPTTIPSCFQKKGNSKLILFVTPRTDHFISRPGGCHCCLATPDVSMDMDSGSYDISDGDYLGESAESTDSFDEAEYVDES</sequence>
<feature type="compositionally biased region" description="Acidic residues" evidence="1">
    <location>
        <begin position="236"/>
        <end position="247"/>
    </location>
</feature>
<proteinExistence type="predicted"/>
<evidence type="ECO:0000313" key="2">
    <source>
        <dbReference type="EMBL" id="MED6194831.1"/>
    </source>
</evidence>
<organism evidence="2 3">
    <name type="scientific">Stylosanthes scabra</name>
    <dbReference type="NCBI Taxonomy" id="79078"/>
    <lineage>
        <taxon>Eukaryota</taxon>
        <taxon>Viridiplantae</taxon>
        <taxon>Streptophyta</taxon>
        <taxon>Embryophyta</taxon>
        <taxon>Tracheophyta</taxon>
        <taxon>Spermatophyta</taxon>
        <taxon>Magnoliopsida</taxon>
        <taxon>eudicotyledons</taxon>
        <taxon>Gunneridae</taxon>
        <taxon>Pentapetalae</taxon>
        <taxon>rosids</taxon>
        <taxon>fabids</taxon>
        <taxon>Fabales</taxon>
        <taxon>Fabaceae</taxon>
        <taxon>Papilionoideae</taxon>
        <taxon>50 kb inversion clade</taxon>
        <taxon>dalbergioids sensu lato</taxon>
        <taxon>Dalbergieae</taxon>
        <taxon>Pterocarpus clade</taxon>
        <taxon>Stylosanthes</taxon>
    </lineage>
</organism>
<accession>A0ABU6XBV3</accession>
<protein>
    <submittedName>
        <fullName evidence="2">Uncharacterized protein</fullName>
    </submittedName>
</protein>
<reference evidence="2 3" key="1">
    <citation type="journal article" date="2023" name="Plants (Basel)">
        <title>Bridging the Gap: Combining Genomics and Transcriptomics Approaches to Understand Stylosanthes scabra, an Orphan Legume from the Brazilian Caatinga.</title>
        <authorList>
            <person name="Ferreira-Neto J.R.C."/>
            <person name="da Silva M.D."/>
            <person name="Binneck E."/>
            <person name="de Melo N.F."/>
            <person name="da Silva R.H."/>
            <person name="de Melo A.L.T.M."/>
            <person name="Pandolfi V."/>
            <person name="Bustamante F.O."/>
            <person name="Brasileiro-Vidal A.C."/>
            <person name="Benko-Iseppon A.M."/>
        </authorList>
    </citation>
    <scope>NUCLEOTIDE SEQUENCE [LARGE SCALE GENOMIC DNA]</scope>
    <source>
        <tissue evidence="2">Leaves</tissue>
    </source>
</reference>
<evidence type="ECO:0000313" key="3">
    <source>
        <dbReference type="Proteomes" id="UP001341840"/>
    </source>
</evidence>
<gene>
    <name evidence="2" type="ORF">PIB30_032145</name>
</gene>
<dbReference type="Proteomes" id="UP001341840">
    <property type="component" value="Unassembled WGS sequence"/>
</dbReference>
<name>A0ABU6XBV3_9FABA</name>
<feature type="region of interest" description="Disordered" evidence="1">
    <location>
        <begin position="223"/>
        <end position="247"/>
    </location>
</feature>